<evidence type="ECO:0000313" key="2">
    <source>
        <dbReference type="EMBL" id="PKH95126.1"/>
    </source>
</evidence>
<organism evidence="2 3">
    <name type="scientific">Punica granatum</name>
    <name type="common">Pomegranate</name>
    <dbReference type="NCBI Taxonomy" id="22663"/>
    <lineage>
        <taxon>Eukaryota</taxon>
        <taxon>Viridiplantae</taxon>
        <taxon>Streptophyta</taxon>
        <taxon>Embryophyta</taxon>
        <taxon>Tracheophyta</taxon>
        <taxon>Spermatophyta</taxon>
        <taxon>Magnoliopsida</taxon>
        <taxon>eudicotyledons</taxon>
        <taxon>Gunneridae</taxon>
        <taxon>Pentapetalae</taxon>
        <taxon>rosids</taxon>
        <taxon>malvids</taxon>
        <taxon>Myrtales</taxon>
        <taxon>Lythraceae</taxon>
        <taxon>Punica</taxon>
    </lineage>
</organism>
<name>A0A2I0H2R5_PUNGR</name>
<comment type="caution">
    <text evidence="2">The sequence shown here is derived from an EMBL/GenBank/DDBJ whole genome shotgun (WGS) entry which is preliminary data.</text>
</comment>
<proteinExistence type="predicted"/>
<reference evidence="2 3" key="1">
    <citation type="submission" date="2017-11" db="EMBL/GenBank/DDBJ databases">
        <title>De-novo sequencing of pomegranate (Punica granatum L.) genome.</title>
        <authorList>
            <person name="Akparov Z."/>
            <person name="Amiraslanov A."/>
            <person name="Hajiyeva S."/>
            <person name="Abbasov M."/>
            <person name="Kaur K."/>
            <person name="Hamwieh A."/>
            <person name="Solovyev V."/>
            <person name="Salamov A."/>
            <person name="Braich B."/>
            <person name="Kosarev P."/>
            <person name="Mahmoud A."/>
            <person name="Hajiyev E."/>
            <person name="Babayeva S."/>
            <person name="Izzatullayeva V."/>
            <person name="Mammadov A."/>
            <person name="Mammadov A."/>
            <person name="Sharifova S."/>
            <person name="Ojaghi J."/>
            <person name="Eynullazada K."/>
            <person name="Bayramov B."/>
            <person name="Abdulazimova A."/>
            <person name="Shahmuradov I."/>
        </authorList>
    </citation>
    <scope>NUCLEOTIDE SEQUENCE [LARGE SCALE GENOMIC DNA]</scope>
    <source>
        <strain evidence="3">cv. AG2017</strain>
        <tissue evidence="2">Leaf</tissue>
    </source>
</reference>
<protein>
    <recommendedName>
        <fullName evidence="4">Secreted protein</fullName>
    </recommendedName>
</protein>
<evidence type="ECO:0000256" key="1">
    <source>
        <dbReference type="SAM" id="SignalP"/>
    </source>
</evidence>
<accession>A0A2I0H2R5</accession>
<evidence type="ECO:0008006" key="4">
    <source>
        <dbReference type="Google" id="ProtNLM"/>
    </source>
</evidence>
<keyword evidence="3" id="KW-1185">Reference proteome</keyword>
<dbReference type="Proteomes" id="UP000233551">
    <property type="component" value="Unassembled WGS sequence"/>
</dbReference>
<evidence type="ECO:0000313" key="3">
    <source>
        <dbReference type="Proteomes" id="UP000233551"/>
    </source>
</evidence>
<sequence length="99" mass="11378">MPRRILMIFTTLALVLDSWIEVRAGRYCSDLVARMELPVYVGERDRQGCVLPTRSRLCYAALLTLRGWDLLHRLRSSRSRGSVLLGLRWSGSIMVDDQL</sequence>
<dbReference type="EMBL" id="PGOL01042554">
    <property type="protein sequence ID" value="PKH95126.1"/>
    <property type="molecule type" value="Genomic_DNA"/>
</dbReference>
<feature type="chain" id="PRO_5014137576" description="Secreted protein" evidence="1">
    <location>
        <begin position="25"/>
        <end position="99"/>
    </location>
</feature>
<dbReference type="AlphaFoldDB" id="A0A2I0H2R5"/>
<feature type="signal peptide" evidence="1">
    <location>
        <begin position="1"/>
        <end position="24"/>
    </location>
</feature>
<keyword evidence="1" id="KW-0732">Signal</keyword>
<gene>
    <name evidence="2" type="ORF">CRG98_049751</name>
</gene>